<gene>
    <name evidence="3" type="ORF">TSUD_217090</name>
</gene>
<dbReference type="CDD" id="cd06222">
    <property type="entry name" value="RNase_H_like"/>
    <property type="match status" value="1"/>
</dbReference>
<dbReference type="EMBL" id="DF973553">
    <property type="protein sequence ID" value="GAU34369.1"/>
    <property type="molecule type" value="Genomic_DNA"/>
</dbReference>
<dbReference type="PANTHER" id="PTHR46890">
    <property type="entry name" value="NON-LTR RETROLELEMENT REVERSE TRANSCRIPTASE-LIKE PROTEIN-RELATED"/>
    <property type="match status" value="1"/>
</dbReference>
<dbReference type="Pfam" id="PF00078">
    <property type="entry name" value="RVT_1"/>
    <property type="match status" value="1"/>
</dbReference>
<dbReference type="Proteomes" id="UP000242715">
    <property type="component" value="Unassembled WGS sequence"/>
</dbReference>
<dbReference type="Pfam" id="PF13966">
    <property type="entry name" value="zf-RVT"/>
    <property type="match status" value="1"/>
</dbReference>
<evidence type="ECO:0000259" key="2">
    <source>
        <dbReference type="PROSITE" id="PS50878"/>
    </source>
</evidence>
<dbReference type="OrthoDB" id="1430565at2759"/>
<dbReference type="GO" id="GO:0004523">
    <property type="term" value="F:RNA-DNA hybrid ribonuclease activity"/>
    <property type="evidence" value="ECO:0007669"/>
    <property type="project" value="InterPro"/>
</dbReference>
<dbReference type="InterPro" id="IPR002156">
    <property type="entry name" value="RNaseH_domain"/>
</dbReference>
<feature type="domain" description="Reverse transcriptase" evidence="2">
    <location>
        <begin position="431"/>
        <end position="712"/>
    </location>
</feature>
<dbReference type="InterPro" id="IPR026960">
    <property type="entry name" value="RVT-Znf"/>
</dbReference>
<dbReference type="InterPro" id="IPR036397">
    <property type="entry name" value="RNaseH_sf"/>
</dbReference>
<protein>
    <recommendedName>
        <fullName evidence="2">Reverse transcriptase domain-containing protein</fullName>
    </recommendedName>
</protein>
<dbReference type="SUPFAM" id="SSF56219">
    <property type="entry name" value="DNase I-like"/>
    <property type="match status" value="1"/>
</dbReference>
<evidence type="ECO:0000256" key="1">
    <source>
        <dbReference type="SAM" id="MobiDB-lite"/>
    </source>
</evidence>
<dbReference type="InterPro" id="IPR036691">
    <property type="entry name" value="Endo/exonu/phosph_ase_sf"/>
</dbReference>
<dbReference type="CDD" id="cd01650">
    <property type="entry name" value="RT_nLTR_like"/>
    <property type="match status" value="1"/>
</dbReference>
<dbReference type="InterPro" id="IPR052343">
    <property type="entry name" value="Retrotransposon-Effector_Assoc"/>
</dbReference>
<dbReference type="PANTHER" id="PTHR46890:SF48">
    <property type="entry name" value="RNA-DIRECTED DNA POLYMERASE"/>
    <property type="match status" value="1"/>
</dbReference>
<dbReference type="SUPFAM" id="SSF53098">
    <property type="entry name" value="Ribonuclease H-like"/>
    <property type="match status" value="1"/>
</dbReference>
<dbReference type="InterPro" id="IPR000477">
    <property type="entry name" value="RT_dom"/>
</dbReference>
<dbReference type="GO" id="GO:0003676">
    <property type="term" value="F:nucleic acid binding"/>
    <property type="evidence" value="ECO:0007669"/>
    <property type="project" value="InterPro"/>
</dbReference>
<name>A0A2Z6NRX4_TRISU</name>
<evidence type="ECO:0000313" key="3">
    <source>
        <dbReference type="EMBL" id="GAU34369.1"/>
    </source>
</evidence>
<accession>A0A2Z6NRX4</accession>
<dbReference type="PROSITE" id="PS50878">
    <property type="entry name" value="RT_POL"/>
    <property type="match status" value="1"/>
</dbReference>
<feature type="region of interest" description="Disordered" evidence="1">
    <location>
        <begin position="142"/>
        <end position="163"/>
    </location>
</feature>
<dbReference type="Pfam" id="PF13456">
    <property type="entry name" value="RVT_3"/>
    <property type="match status" value="1"/>
</dbReference>
<sequence>MKELMDAREASLEKFITDKPIYIGSIQNGLESIWGSPPGLKIQVLEGKILQFYMNDAADQDRILKAIPGFFAMHGLWNQALDMATIAPLGPWIRSTQYGRRKMDEREKKYFSNPSQAKNFGQYSPPVPADLLEKLAAIRVQSTHEPPQAQPKPQPNQQNTQQPDIHSMDISLQQAEAKGKNAQMQGQQMEIITSNTQQANSPPSHQTKRHKMDTNARDLGYTGSIYTWTNRQEGEHLIKCRLDRFLATTDWTNRFPNFINQHIVRYRSDHCPILLDFSHIQRRKTGTHKNYCKKFEQLWLTDQNHKEVVKAAWGRKHNIKEKLNHTLNSLHTWGREIFGILPKRIKEAQHELNNLQQNPNPTLSMIKSVVHNRITNDMHEFLKQEYTADEVYTAIKEMKSLAAPGPDGLPAKFYHTYWKIIGKDITKEVLHVLNNGGSPEAYNNTHICLIPKTNNPITPSEFRPISLCNVTLKIITKTLANRLKIILPDIISQNQSAFVPRRLITDNIIIANEVFHYFQHTTRKTGLVGIKTDMAKAYDRIEWQFLKETLESMNFPQNMINTIIQCVSTVTFSILINGKPSRTFQPQRGIRQGDPLSPYLFILCADVLSALIKKAQTNHLIHGVKIAQGAPEITHLMFADDNLMFCRATEEETTHMKDLITMYEKASGQLVNYNKSELLFSRKIPQTTKLAIQNILPMPIVDHFEKYLGRSTLIKAVAQAIPTYAMSCFLLPKGLSKQMEKMMGRFWWGSNIDQKKIHWLNWKEISKQKSLGGLGFRNLHAFNEALHAKQGWRIVTEPNSLMATMLKAKYFPHTQFLQASQGKRSSYVWQSIQKASWTLKKGSFWLVGNGDHINIWQDRWIHPHMGSTTWTPKPDSTNLTLVRDLIDHQNHCWKEQLVNQTFMPYEATQICKIPISTHMTEDTEDTICWQGTKDGNYSVKSGYNAIMEWATSKPEQPGQANQHTRKDTEWNKIWKLNNPPKQIHLIWRSLHNTIPVKANLITRGIICDTLCPSCNKSPETMEHTFLECDWAKRVWFSSPLTINLNNTQCYSFSEWYNYMLNNTKEECMQMVTTIIYSIWLARNNKIFINIDTPVQIAINKALQTLHSYQNTAASISICKPEHTLSTNRHNNSWSPPHRSYLKLNVDAHLNGDGHWGLGMVLCRGDGRCVGAVTKVMQGLNDATLAETQGLFEALNWIKTKGLSKIVIEMDAEVVVRAIQKRIFPRSRWGKLAKSCARDFEKDALLSISWVRRNGNKAAHELARWALYEPNMYWDENYPHCIHPHIQKDMGFVIHS</sequence>
<dbReference type="InterPro" id="IPR044730">
    <property type="entry name" value="RNase_H-like_dom_plant"/>
</dbReference>
<feature type="compositionally biased region" description="Polar residues" evidence="1">
    <location>
        <begin position="112"/>
        <end position="122"/>
    </location>
</feature>
<dbReference type="InterPro" id="IPR043502">
    <property type="entry name" value="DNA/RNA_pol_sf"/>
</dbReference>
<dbReference type="Gene3D" id="3.60.10.10">
    <property type="entry name" value="Endonuclease/exonuclease/phosphatase"/>
    <property type="match status" value="1"/>
</dbReference>
<dbReference type="Gene3D" id="3.30.420.10">
    <property type="entry name" value="Ribonuclease H-like superfamily/Ribonuclease H"/>
    <property type="match status" value="1"/>
</dbReference>
<dbReference type="SUPFAM" id="SSF56672">
    <property type="entry name" value="DNA/RNA polymerases"/>
    <property type="match status" value="1"/>
</dbReference>
<evidence type="ECO:0000313" key="4">
    <source>
        <dbReference type="Proteomes" id="UP000242715"/>
    </source>
</evidence>
<dbReference type="InterPro" id="IPR012337">
    <property type="entry name" value="RNaseH-like_sf"/>
</dbReference>
<feature type="region of interest" description="Disordered" evidence="1">
    <location>
        <begin position="104"/>
        <end position="125"/>
    </location>
</feature>
<reference evidence="4" key="1">
    <citation type="journal article" date="2017" name="Front. Plant Sci.">
        <title>Climate Clever Clovers: New Paradigm to Reduce the Environmental Footprint of Ruminants by Breeding Low Methanogenic Forages Utilizing Haplotype Variation.</title>
        <authorList>
            <person name="Kaur P."/>
            <person name="Appels R."/>
            <person name="Bayer P.E."/>
            <person name="Keeble-Gagnere G."/>
            <person name="Wang J."/>
            <person name="Hirakawa H."/>
            <person name="Shirasawa K."/>
            <person name="Vercoe P."/>
            <person name="Stefanova K."/>
            <person name="Durmic Z."/>
            <person name="Nichols P."/>
            <person name="Revell C."/>
            <person name="Isobe S.N."/>
            <person name="Edwards D."/>
            <person name="Erskine W."/>
        </authorList>
    </citation>
    <scope>NUCLEOTIDE SEQUENCE [LARGE SCALE GENOMIC DNA]</scope>
    <source>
        <strain evidence="4">cv. Daliak</strain>
    </source>
</reference>
<keyword evidence="4" id="KW-1185">Reference proteome</keyword>
<organism evidence="3 4">
    <name type="scientific">Trifolium subterraneum</name>
    <name type="common">Subterranean clover</name>
    <dbReference type="NCBI Taxonomy" id="3900"/>
    <lineage>
        <taxon>Eukaryota</taxon>
        <taxon>Viridiplantae</taxon>
        <taxon>Streptophyta</taxon>
        <taxon>Embryophyta</taxon>
        <taxon>Tracheophyta</taxon>
        <taxon>Spermatophyta</taxon>
        <taxon>Magnoliopsida</taxon>
        <taxon>eudicotyledons</taxon>
        <taxon>Gunneridae</taxon>
        <taxon>Pentapetalae</taxon>
        <taxon>rosids</taxon>
        <taxon>fabids</taxon>
        <taxon>Fabales</taxon>
        <taxon>Fabaceae</taxon>
        <taxon>Papilionoideae</taxon>
        <taxon>50 kb inversion clade</taxon>
        <taxon>NPAAA clade</taxon>
        <taxon>Hologalegina</taxon>
        <taxon>IRL clade</taxon>
        <taxon>Trifolieae</taxon>
        <taxon>Trifolium</taxon>
    </lineage>
</organism>
<proteinExistence type="predicted"/>